<dbReference type="KEGG" id="ppel:H6H00_19750"/>
<dbReference type="RefSeq" id="WP_185717223.1">
    <property type="nucleotide sequence ID" value="NZ_BAAAWI010000001.1"/>
</dbReference>
<dbReference type="EMBL" id="CP060131">
    <property type="protein sequence ID" value="QNG50461.1"/>
    <property type="molecule type" value="Genomic_DNA"/>
</dbReference>
<accession>A0A7G7MCF0</accession>
<dbReference type="SUPFAM" id="SSF52540">
    <property type="entry name" value="P-loop containing nucleoside triphosphate hydrolases"/>
    <property type="match status" value="1"/>
</dbReference>
<proteinExistence type="predicted"/>
<reference evidence="1 2" key="1">
    <citation type="submission" date="2020-08" db="EMBL/GenBank/DDBJ databases">
        <authorList>
            <person name="Mo P."/>
        </authorList>
    </citation>
    <scope>NUCLEOTIDE SEQUENCE [LARGE SCALE GENOMIC DNA]</scope>
    <source>
        <strain evidence="1 2">CGMCC 4.1532</strain>
    </source>
</reference>
<evidence type="ECO:0008006" key="3">
    <source>
        <dbReference type="Google" id="ProtNLM"/>
    </source>
</evidence>
<gene>
    <name evidence="1" type="ORF">H6H00_19750</name>
</gene>
<evidence type="ECO:0000313" key="2">
    <source>
        <dbReference type="Proteomes" id="UP000515728"/>
    </source>
</evidence>
<dbReference type="AlphaFoldDB" id="A0A7G7MCF0"/>
<keyword evidence="2" id="KW-1185">Reference proteome</keyword>
<sequence length="247" mass="25593">MLIALVSAKGSPGVTTSALAIASQWHRPALVLDADPFGGDVRAGLGAGEWPSHAGLAELVVDLRTGPVEQSLHRRVHRPAGHCPPVIAGFGCVGQASSVPWSRLAPELARLDGGDVIVDCGRFVAVDGVVGLLRVADLVLLVSGSTLRAARSASRVAPLLREGLDAGVGDPRVSLLVVRAGEPYSAQEIADGCALPLLGALPDDPRAAEVWSDGTRPARSFPRSALQREARRLASLAARLDPTWSAA</sequence>
<dbReference type="Proteomes" id="UP000515728">
    <property type="component" value="Chromosome"/>
</dbReference>
<protein>
    <recommendedName>
        <fullName evidence="3">MinD-like ATPase involved in chromosome partitioning or flagellar assembly</fullName>
    </recommendedName>
</protein>
<dbReference type="Gene3D" id="3.40.50.300">
    <property type="entry name" value="P-loop containing nucleotide triphosphate hydrolases"/>
    <property type="match status" value="1"/>
</dbReference>
<organism evidence="1 2">
    <name type="scientific">Pseudonocardia petroleophila</name>
    <dbReference type="NCBI Taxonomy" id="37331"/>
    <lineage>
        <taxon>Bacteria</taxon>
        <taxon>Bacillati</taxon>
        <taxon>Actinomycetota</taxon>
        <taxon>Actinomycetes</taxon>
        <taxon>Pseudonocardiales</taxon>
        <taxon>Pseudonocardiaceae</taxon>
        <taxon>Pseudonocardia</taxon>
    </lineage>
</organism>
<name>A0A7G7MCF0_9PSEU</name>
<evidence type="ECO:0000313" key="1">
    <source>
        <dbReference type="EMBL" id="QNG50461.1"/>
    </source>
</evidence>
<dbReference type="InterPro" id="IPR027417">
    <property type="entry name" value="P-loop_NTPase"/>
</dbReference>